<evidence type="ECO:0008006" key="3">
    <source>
        <dbReference type="Google" id="ProtNLM"/>
    </source>
</evidence>
<name>A0A916EDT3_9GLOM</name>
<organism evidence="1 2">
    <name type="scientific">Rhizophagus irregularis</name>
    <dbReference type="NCBI Taxonomy" id="588596"/>
    <lineage>
        <taxon>Eukaryota</taxon>
        <taxon>Fungi</taxon>
        <taxon>Fungi incertae sedis</taxon>
        <taxon>Mucoromycota</taxon>
        <taxon>Glomeromycotina</taxon>
        <taxon>Glomeromycetes</taxon>
        <taxon>Glomerales</taxon>
        <taxon>Glomeraceae</taxon>
        <taxon>Rhizophagus</taxon>
    </lineage>
</organism>
<proteinExistence type="predicted"/>
<dbReference type="AlphaFoldDB" id="A0A916EDT3"/>
<dbReference type="EMBL" id="CAGKOT010000033">
    <property type="protein sequence ID" value="CAB5374574.1"/>
    <property type="molecule type" value="Genomic_DNA"/>
</dbReference>
<evidence type="ECO:0000313" key="2">
    <source>
        <dbReference type="Proteomes" id="UP000684084"/>
    </source>
</evidence>
<evidence type="ECO:0000313" key="1">
    <source>
        <dbReference type="EMBL" id="CAB5374574.1"/>
    </source>
</evidence>
<reference evidence="1" key="1">
    <citation type="submission" date="2020-05" db="EMBL/GenBank/DDBJ databases">
        <authorList>
            <person name="Rincon C."/>
            <person name="Sanders R I."/>
            <person name="Robbins C."/>
            <person name="Chaturvedi A."/>
        </authorList>
    </citation>
    <scope>NUCLEOTIDE SEQUENCE</scope>
    <source>
        <strain evidence="1">CHB12</strain>
    </source>
</reference>
<accession>A0A916EDT3</accession>
<dbReference type="OrthoDB" id="10390981at2759"/>
<sequence>MTYRHTQKNVKENMDFLEWIDFSQFDLIKYTGKEGSFSTIYSALWMEGPFWNWDEAAGIWSCGGLTKVILKRSNDSRELSDQFIK</sequence>
<dbReference type="Proteomes" id="UP000684084">
    <property type="component" value="Unassembled WGS sequence"/>
</dbReference>
<protein>
    <recommendedName>
        <fullName evidence="3">Protein kinase domain-containing protein</fullName>
    </recommendedName>
</protein>
<comment type="caution">
    <text evidence="1">The sequence shown here is derived from an EMBL/GenBank/DDBJ whole genome shotgun (WGS) entry which is preliminary data.</text>
</comment>
<gene>
    <name evidence="1" type="ORF">CHRIB12_LOCUS14511</name>
</gene>